<dbReference type="InterPro" id="IPR037464">
    <property type="entry name" value="Taspase1"/>
</dbReference>
<dbReference type="Gene3D" id="3.60.20.30">
    <property type="entry name" value="(Glycosyl)asparaginase"/>
    <property type="match status" value="1"/>
</dbReference>
<evidence type="ECO:0000313" key="5">
    <source>
        <dbReference type="Proteomes" id="UP001303222"/>
    </source>
</evidence>
<dbReference type="Proteomes" id="UP001303222">
    <property type="component" value="Unassembled WGS sequence"/>
</dbReference>
<dbReference type="EMBL" id="MU859218">
    <property type="protein sequence ID" value="KAK3949358.1"/>
    <property type="molecule type" value="Genomic_DNA"/>
</dbReference>
<proteinExistence type="predicted"/>
<feature type="region of interest" description="Disordered" evidence="3">
    <location>
        <begin position="272"/>
        <end position="318"/>
    </location>
</feature>
<feature type="region of interest" description="Disordered" evidence="3">
    <location>
        <begin position="218"/>
        <end position="251"/>
    </location>
</feature>
<dbReference type="PANTHER" id="PTHR10188">
    <property type="entry name" value="L-ASPARAGINASE"/>
    <property type="match status" value="1"/>
</dbReference>
<evidence type="ECO:0000313" key="4">
    <source>
        <dbReference type="EMBL" id="KAK3949358.1"/>
    </source>
</evidence>
<accession>A0AAN6NSD4</accession>
<comment type="caution">
    <text evidence="4">The sequence shown here is derived from an EMBL/GenBank/DDBJ whole genome shotgun (WGS) entry which is preliminary data.</text>
</comment>
<dbReference type="Pfam" id="PF01112">
    <property type="entry name" value="Asparaginase_2"/>
    <property type="match status" value="2"/>
</dbReference>
<dbReference type="InterPro" id="IPR029055">
    <property type="entry name" value="Ntn_hydrolases_N"/>
</dbReference>
<feature type="region of interest" description="Disordered" evidence="3">
    <location>
        <begin position="1"/>
        <end position="34"/>
    </location>
</feature>
<feature type="site" description="Cleavage; by autolysis" evidence="2">
    <location>
        <begin position="426"/>
        <end position="427"/>
    </location>
</feature>
<dbReference type="GO" id="GO:0004298">
    <property type="term" value="F:threonine-type endopeptidase activity"/>
    <property type="evidence" value="ECO:0007669"/>
    <property type="project" value="InterPro"/>
</dbReference>
<dbReference type="PANTHER" id="PTHR10188:SF8">
    <property type="entry name" value="THREONINE ASPARTASE 1"/>
    <property type="match status" value="1"/>
</dbReference>
<evidence type="ECO:0000256" key="3">
    <source>
        <dbReference type="SAM" id="MobiDB-lite"/>
    </source>
</evidence>
<dbReference type="AlphaFoldDB" id="A0AAN6NSD4"/>
<reference evidence="4" key="1">
    <citation type="journal article" date="2023" name="Mol. Phylogenet. Evol.">
        <title>Genome-scale phylogeny and comparative genomics of the fungal order Sordariales.</title>
        <authorList>
            <person name="Hensen N."/>
            <person name="Bonometti L."/>
            <person name="Westerberg I."/>
            <person name="Brannstrom I.O."/>
            <person name="Guillou S."/>
            <person name="Cros-Aarteil S."/>
            <person name="Calhoun S."/>
            <person name="Haridas S."/>
            <person name="Kuo A."/>
            <person name="Mondo S."/>
            <person name="Pangilinan J."/>
            <person name="Riley R."/>
            <person name="LaButti K."/>
            <person name="Andreopoulos B."/>
            <person name="Lipzen A."/>
            <person name="Chen C."/>
            <person name="Yan M."/>
            <person name="Daum C."/>
            <person name="Ng V."/>
            <person name="Clum A."/>
            <person name="Steindorff A."/>
            <person name="Ohm R.A."/>
            <person name="Martin F."/>
            <person name="Silar P."/>
            <person name="Natvig D.O."/>
            <person name="Lalanne C."/>
            <person name="Gautier V."/>
            <person name="Ament-Velasquez S.L."/>
            <person name="Kruys A."/>
            <person name="Hutchinson M.I."/>
            <person name="Powell A.J."/>
            <person name="Barry K."/>
            <person name="Miller A.N."/>
            <person name="Grigoriev I.V."/>
            <person name="Debuchy R."/>
            <person name="Gladieux P."/>
            <person name="Hiltunen Thoren M."/>
            <person name="Johannesson H."/>
        </authorList>
    </citation>
    <scope>NUCLEOTIDE SEQUENCE</scope>
    <source>
        <strain evidence="4">CBS 626.80</strain>
    </source>
</reference>
<dbReference type="GO" id="GO:0051604">
    <property type="term" value="P:protein maturation"/>
    <property type="evidence" value="ECO:0007669"/>
    <property type="project" value="TreeGrafter"/>
</dbReference>
<dbReference type="CDD" id="cd04514">
    <property type="entry name" value="Taspase1_like"/>
    <property type="match status" value="2"/>
</dbReference>
<reference evidence="4" key="2">
    <citation type="submission" date="2023-06" db="EMBL/GenBank/DDBJ databases">
        <authorList>
            <consortium name="Lawrence Berkeley National Laboratory"/>
            <person name="Mondo S.J."/>
            <person name="Hensen N."/>
            <person name="Bonometti L."/>
            <person name="Westerberg I."/>
            <person name="Brannstrom I.O."/>
            <person name="Guillou S."/>
            <person name="Cros-Aarteil S."/>
            <person name="Calhoun S."/>
            <person name="Haridas S."/>
            <person name="Kuo A."/>
            <person name="Pangilinan J."/>
            <person name="Riley R."/>
            <person name="Labutti K."/>
            <person name="Andreopoulos B."/>
            <person name="Lipzen A."/>
            <person name="Chen C."/>
            <person name="Yanf M."/>
            <person name="Daum C."/>
            <person name="Ng V."/>
            <person name="Clum A."/>
            <person name="Steindorff A."/>
            <person name="Ohm R."/>
            <person name="Martin F."/>
            <person name="Silar P."/>
            <person name="Natvig D."/>
            <person name="Lalanne C."/>
            <person name="Gautier V."/>
            <person name="Ament-Velasquez S.L."/>
            <person name="Kruys A."/>
            <person name="Hutchinson M.I."/>
            <person name="Powell A.J."/>
            <person name="Barry K."/>
            <person name="Miller A.N."/>
            <person name="Grigoriev I.V."/>
            <person name="Debuchy R."/>
            <person name="Gladieux P."/>
            <person name="Thoren M.H."/>
            <person name="Johannesson H."/>
        </authorList>
    </citation>
    <scope>NUCLEOTIDE SEQUENCE</scope>
    <source>
        <strain evidence="4">CBS 626.80</strain>
    </source>
</reference>
<organism evidence="4 5">
    <name type="scientific">Pseudoneurospora amorphoporcata</name>
    <dbReference type="NCBI Taxonomy" id="241081"/>
    <lineage>
        <taxon>Eukaryota</taxon>
        <taxon>Fungi</taxon>
        <taxon>Dikarya</taxon>
        <taxon>Ascomycota</taxon>
        <taxon>Pezizomycotina</taxon>
        <taxon>Sordariomycetes</taxon>
        <taxon>Sordariomycetidae</taxon>
        <taxon>Sordariales</taxon>
        <taxon>Sordariaceae</taxon>
        <taxon>Pseudoneurospora</taxon>
    </lineage>
</organism>
<feature type="compositionally biased region" description="Polar residues" evidence="3">
    <location>
        <begin position="359"/>
        <end position="372"/>
    </location>
</feature>
<feature type="compositionally biased region" description="Basic and acidic residues" evidence="3">
    <location>
        <begin position="376"/>
        <end position="391"/>
    </location>
</feature>
<dbReference type="InterPro" id="IPR000246">
    <property type="entry name" value="Peptidase_T2"/>
</dbReference>
<keyword evidence="5" id="KW-1185">Reference proteome</keyword>
<sequence length="608" mass="64590">MDNQNAGSDQRSPESDIDMSASSPNSDWPDDHGHGFDGSVERIWKRTTKPVAAIFVHAGAGYHSIANEKVHLEACSEASRVAMRFLKAGASAPEAVEAAIRCLEDKEITNAGFGSNLNMDGVVECDATVVDHLGRSGACGAVPGIKNPISLAKLILDKSSQPLSLRRVPPNILVGLGARDFAEEHGMPTVPNEYLISKNAKDRFLRWKEDLKKAEARQITSSSSSSHITPFSVKNLETHRPSPTPSDYEKAAETLNASTLRRDHSSAILTGIWNEGQPDSPYGRGSPLLGENGGLGSVRSTTPRPPQRSLTNPNKPVDQAATNHVSAAFHSRATAGSLATTKRTVVRHSHSEDIGYFTATANNPKRSPSLSTHDGLVSEKEEENSQKPEEAMEMKLGEQLLATGQISGPLLSSASAQELDEDLITDTVGAIAIDFKGHIAAGSSSGGIGIKHRGRIGPAALVGIGTAVIPEDPDDHMSTSVAAVTSGTGEHMATSIASAKCAERLFESSRRGLGGHSISELDEHALLEAFILDDFMGHPGVKNQSSAGAIGVMTVKKDRTGYYFYFAHNTDSFALASMASTEREPSVVMSRLGELGPVAQGGRRIRVD</sequence>
<name>A0AAN6NSD4_9PEZI</name>
<feature type="active site" description="Nucleophile" evidence="1">
    <location>
        <position position="427"/>
    </location>
</feature>
<dbReference type="SUPFAM" id="SSF56235">
    <property type="entry name" value="N-terminal nucleophile aminohydrolases (Ntn hydrolases)"/>
    <property type="match status" value="1"/>
</dbReference>
<feature type="compositionally biased region" description="Polar residues" evidence="3">
    <location>
        <begin position="1"/>
        <end position="10"/>
    </location>
</feature>
<evidence type="ECO:0000256" key="2">
    <source>
        <dbReference type="PIRSR" id="PIRSR600246-3"/>
    </source>
</evidence>
<evidence type="ECO:0000256" key="1">
    <source>
        <dbReference type="PIRSR" id="PIRSR600246-1"/>
    </source>
</evidence>
<feature type="region of interest" description="Disordered" evidence="3">
    <location>
        <begin position="356"/>
        <end position="391"/>
    </location>
</feature>
<dbReference type="FunFam" id="3.60.20.30:FF:000007">
    <property type="entry name" value="Similar to threonine aspartase"/>
    <property type="match status" value="1"/>
</dbReference>
<dbReference type="GO" id="GO:0005737">
    <property type="term" value="C:cytoplasm"/>
    <property type="evidence" value="ECO:0007669"/>
    <property type="project" value="TreeGrafter"/>
</dbReference>
<protein>
    <submittedName>
        <fullName evidence="4">Nucleophile aminohydrolase</fullName>
    </submittedName>
</protein>
<feature type="compositionally biased region" description="Polar residues" evidence="3">
    <location>
        <begin position="298"/>
        <end position="318"/>
    </location>
</feature>
<gene>
    <name evidence="4" type="ORF">QBC32DRAFT_243863</name>
</gene>